<evidence type="ECO:0000313" key="1">
    <source>
        <dbReference type="EMBL" id="KAI4350073.1"/>
    </source>
</evidence>
<gene>
    <name evidence="1" type="ORF">L6164_010596</name>
</gene>
<reference evidence="1 2" key="1">
    <citation type="journal article" date="2022" name="DNA Res.">
        <title>Chromosomal-level genome assembly of the orchid tree Bauhinia variegata (Leguminosae; Cercidoideae) supports the allotetraploid origin hypothesis of Bauhinia.</title>
        <authorList>
            <person name="Zhong Y."/>
            <person name="Chen Y."/>
            <person name="Zheng D."/>
            <person name="Pang J."/>
            <person name="Liu Y."/>
            <person name="Luo S."/>
            <person name="Meng S."/>
            <person name="Qian L."/>
            <person name="Wei D."/>
            <person name="Dai S."/>
            <person name="Zhou R."/>
        </authorList>
    </citation>
    <scope>NUCLEOTIDE SEQUENCE [LARGE SCALE GENOMIC DNA]</scope>
    <source>
        <strain evidence="1">BV-YZ2020</strain>
    </source>
</reference>
<dbReference type="Proteomes" id="UP000828941">
    <property type="component" value="Chromosome 4"/>
</dbReference>
<protein>
    <submittedName>
        <fullName evidence="1">Uncharacterized protein</fullName>
    </submittedName>
</protein>
<dbReference type="EMBL" id="CM039429">
    <property type="protein sequence ID" value="KAI4350073.1"/>
    <property type="molecule type" value="Genomic_DNA"/>
</dbReference>
<organism evidence="1 2">
    <name type="scientific">Bauhinia variegata</name>
    <name type="common">Purple orchid tree</name>
    <name type="synonym">Phanera variegata</name>
    <dbReference type="NCBI Taxonomy" id="167791"/>
    <lineage>
        <taxon>Eukaryota</taxon>
        <taxon>Viridiplantae</taxon>
        <taxon>Streptophyta</taxon>
        <taxon>Embryophyta</taxon>
        <taxon>Tracheophyta</taxon>
        <taxon>Spermatophyta</taxon>
        <taxon>Magnoliopsida</taxon>
        <taxon>eudicotyledons</taxon>
        <taxon>Gunneridae</taxon>
        <taxon>Pentapetalae</taxon>
        <taxon>rosids</taxon>
        <taxon>fabids</taxon>
        <taxon>Fabales</taxon>
        <taxon>Fabaceae</taxon>
        <taxon>Cercidoideae</taxon>
        <taxon>Cercideae</taxon>
        <taxon>Bauhiniinae</taxon>
        <taxon>Bauhinia</taxon>
    </lineage>
</organism>
<keyword evidence="2" id="KW-1185">Reference proteome</keyword>
<name>A0ACB9PNQ8_BAUVA</name>
<evidence type="ECO:0000313" key="2">
    <source>
        <dbReference type="Proteomes" id="UP000828941"/>
    </source>
</evidence>
<proteinExistence type="predicted"/>
<sequence length="472" mass="53255">MNERERFAHLQVRDDWKTEENSNPLNYFITDFRVLSLGSQKTDEAYVTLLYGDEFLLGVRVLGKSIRDTGSKRDMVVLVSDYAKLLLQADGWIVEKISLLANPNQIRPKRFWGVYTKLKIFNMTDYKRDLFKCGKFCANLKHSERLNSGVMVVEPSETIFNDMMSKVKTLPSYTGGDQGFLNSYFAGFPNAHMLADKWMVNESELHVIHYTLGPLKPWDWWTSWLLKPVDVWQNVREQLEESLPGTGGGRNPNDDFLVKFLFLLPVCALVFCCYRSFLQSPGYFSSFCRSSLCEHVRHLYYMIRSGGPLAYTSVSPSTINLTHQCKVPAYLGGISVIVCFVTAVVSLGLALLMVPRQVMPWTDQGITSSSSLSGPESSDYDSGKGHQRKVSSCDVALWYYGLGMAFLAIAAPSLPCVFRVTALFLRLGLMVAGGIILAAFMTYASEHLAIRSFLKGFEDHDISRSRIFCFIC</sequence>
<comment type="caution">
    <text evidence="1">The sequence shown here is derived from an EMBL/GenBank/DDBJ whole genome shotgun (WGS) entry which is preliminary data.</text>
</comment>
<accession>A0ACB9PNQ8</accession>